<name>A0ABV3C8S4_9ACTN</name>
<sequence length="495" mass="49849">MRTALRTAIATALVAGVAIAPALTAGTAFAADGPAAVNPAAPAAPAAPSAPAETAPAEQAATPAETPAAAPAEGAPAQAGTTTAPVRTVQLAGGLSAKVYAKGDQHPYYTATVVKDGRTLGELKAGAGYGGKDTEVFAGYAVTLTFEGQVTAKATAGETPQGTLVRTQTLVDGTVAKIYKLADGHHRAELFQQGKRVGTLDADHWSVAANNNGAFFVLNSDGTTHNWVGNYLPGAKPGQYKLANGVRLELVKKDGRYGIQEIRLGVGTGVSYLKGDRQIYRFTGGGLVVLERDGGLAAYVPGAAKQSAPMPYTRDDACTIYTEVGIGAGTKAALTMSPNGPTATLRDIGSDKQVYTTLDRNHPSLPKSAGIIARIDNAFSATPTLYTKVEGGTAKGGTHAFPKMPKGCTLNPVKGTSTPVTGTTGTTGSNGSKGLTVNTGGQTSVVPRGGVAAGAELGTEGDSTALFATGAGAGSLAAAGLGFVVLRRRNAASRA</sequence>
<evidence type="ECO:0000313" key="4">
    <source>
        <dbReference type="EMBL" id="MEU7071177.1"/>
    </source>
</evidence>
<keyword evidence="3" id="KW-0732">Signal</keyword>
<keyword evidence="2" id="KW-0472">Membrane</keyword>
<accession>A0ABV3C8S4</accession>
<dbReference type="RefSeq" id="WP_358474771.1">
    <property type="nucleotide sequence ID" value="NZ_JBEZAE010000006.1"/>
</dbReference>
<organism evidence="4 5">
    <name type="scientific">Streptomyces narbonensis</name>
    <dbReference type="NCBI Taxonomy" id="67333"/>
    <lineage>
        <taxon>Bacteria</taxon>
        <taxon>Bacillati</taxon>
        <taxon>Actinomycetota</taxon>
        <taxon>Actinomycetes</taxon>
        <taxon>Kitasatosporales</taxon>
        <taxon>Streptomycetaceae</taxon>
        <taxon>Streptomyces</taxon>
    </lineage>
</organism>
<feature type="chain" id="PRO_5045532582" description="Gram-positive cocci surface proteins LPxTG domain-containing protein" evidence="3">
    <location>
        <begin position="31"/>
        <end position="495"/>
    </location>
</feature>
<feature type="region of interest" description="Disordered" evidence="1">
    <location>
        <begin position="39"/>
        <end position="83"/>
    </location>
</feature>
<evidence type="ECO:0000256" key="2">
    <source>
        <dbReference type="SAM" id="Phobius"/>
    </source>
</evidence>
<dbReference type="EMBL" id="JBEZAE010000006">
    <property type="protein sequence ID" value="MEU7071177.1"/>
    <property type="molecule type" value="Genomic_DNA"/>
</dbReference>
<feature type="signal peptide" evidence="3">
    <location>
        <begin position="1"/>
        <end position="30"/>
    </location>
</feature>
<keyword evidence="2" id="KW-0812">Transmembrane</keyword>
<evidence type="ECO:0000256" key="3">
    <source>
        <dbReference type="SAM" id="SignalP"/>
    </source>
</evidence>
<reference evidence="4 5" key="1">
    <citation type="submission" date="2024-06" db="EMBL/GenBank/DDBJ databases">
        <title>The Natural Products Discovery Center: Release of the First 8490 Sequenced Strains for Exploring Actinobacteria Biosynthetic Diversity.</title>
        <authorList>
            <person name="Kalkreuter E."/>
            <person name="Kautsar S.A."/>
            <person name="Yang D."/>
            <person name="Bader C.D."/>
            <person name="Teijaro C.N."/>
            <person name="Fluegel L."/>
            <person name="Davis C.M."/>
            <person name="Simpson J.R."/>
            <person name="Lauterbach L."/>
            <person name="Steele A.D."/>
            <person name="Gui C."/>
            <person name="Meng S."/>
            <person name="Li G."/>
            <person name="Viehrig K."/>
            <person name="Ye F."/>
            <person name="Su P."/>
            <person name="Kiefer A.F."/>
            <person name="Nichols A."/>
            <person name="Cepeda A.J."/>
            <person name="Yan W."/>
            <person name="Fan B."/>
            <person name="Jiang Y."/>
            <person name="Adhikari A."/>
            <person name="Zheng C.-J."/>
            <person name="Schuster L."/>
            <person name="Cowan T.M."/>
            <person name="Smanski M.J."/>
            <person name="Chevrette M.G."/>
            <person name="De Carvalho L.P.S."/>
            <person name="Shen B."/>
        </authorList>
    </citation>
    <scope>NUCLEOTIDE SEQUENCE [LARGE SCALE GENOMIC DNA]</scope>
    <source>
        <strain evidence="4 5">NPDC045974</strain>
    </source>
</reference>
<dbReference type="Proteomes" id="UP001551329">
    <property type="component" value="Unassembled WGS sequence"/>
</dbReference>
<keyword evidence="2" id="KW-1133">Transmembrane helix</keyword>
<comment type="caution">
    <text evidence="4">The sequence shown here is derived from an EMBL/GenBank/DDBJ whole genome shotgun (WGS) entry which is preliminary data.</text>
</comment>
<evidence type="ECO:0008006" key="6">
    <source>
        <dbReference type="Google" id="ProtNLM"/>
    </source>
</evidence>
<keyword evidence="5" id="KW-1185">Reference proteome</keyword>
<protein>
    <recommendedName>
        <fullName evidence="6">Gram-positive cocci surface proteins LPxTG domain-containing protein</fullName>
    </recommendedName>
</protein>
<gene>
    <name evidence="4" type="ORF">AB0A88_13660</name>
</gene>
<proteinExistence type="predicted"/>
<feature type="transmembrane region" description="Helical" evidence="2">
    <location>
        <begin position="465"/>
        <end position="486"/>
    </location>
</feature>
<evidence type="ECO:0000256" key="1">
    <source>
        <dbReference type="SAM" id="MobiDB-lite"/>
    </source>
</evidence>
<evidence type="ECO:0000313" key="5">
    <source>
        <dbReference type="Proteomes" id="UP001551329"/>
    </source>
</evidence>